<dbReference type="RefSeq" id="WP_394833559.1">
    <property type="nucleotide sequence ID" value="NZ_CP089929.1"/>
</dbReference>
<dbReference type="Proteomes" id="UP001374803">
    <property type="component" value="Chromosome"/>
</dbReference>
<dbReference type="EMBL" id="CP089983">
    <property type="protein sequence ID" value="WXB03924.1"/>
    <property type="molecule type" value="Genomic_DNA"/>
</dbReference>
<evidence type="ECO:0000313" key="2">
    <source>
        <dbReference type="Proteomes" id="UP001374803"/>
    </source>
</evidence>
<name>A0ABZ2KZ18_9BACT</name>
<keyword evidence="2" id="KW-1185">Reference proteome</keyword>
<organism evidence="1 2">
    <name type="scientific">Pendulispora rubella</name>
    <dbReference type="NCBI Taxonomy" id="2741070"/>
    <lineage>
        <taxon>Bacteria</taxon>
        <taxon>Pseudomonadati</taxon>
        <taxon>Myxococcota</taxon>
        <taxon>Myxococcia</taxon>
        <taxon>Myxococcales</taxon>
        <taxon>Sorangiineae</taxon>
        <taxon>Pendulisporaceae</taxon>
        <taxon>Pendulispora</taxon>
    </lineage>
</organism>
<gene>
    <name evidence="1" type="ORF">LVJ94_44335</name>
</gene>
<reference evidence="1" key="1">
    <citation type="submission" date="2021-12" db="EMBL/GenBank/DDBJ databases">
        <title>Discovery of the Pendulisporaceae a myxobacterial family with distinct sporulation behavior and unique specialized metabolism.</title>
        <authorList>
            <person name="Garcia R."/>
            <person name="Popoff A."/>
            <person name="Bader C.D."/>
            <person name="Loehr J."/>
            <person name="Walesch S."/>
            <person name="Walt C."/>
            <person name="Boldt J."/>
            <person name="Bunk B."/>
            <person name="Haeckl F.J.F.P.J."/>
            <person name="Gunesch A.P."/>
            <person name="Birkelbach J."/>
            <person name="Nuebel U."/>
            <person name="Pietschmann T."/>
            <person name="Bach T."/>
            <person name="Mueller R."/>
        </authorList>
    </citation>
    <scope>NUCLEOTIDE SEQUENCE</scope>
    <source>
        <strain evidence="1">MSr11367</strain>
    </source>
</reference>
<protein>
    <submittedName>
        <fullName evidence="1">Uncharacterized protein</fullName>
    </submittedName>
</protein>
<proteinExistence type="predicted"/>
<evidence type="ECO:0000313" key="1">
    <source>
        <dbReference type="EMBL" id="WXB03924.1"/>
    </source>
</evidence>
<accession>A0ABZ2KZ18</accession>
<sequence length="233" mass="24143">MLITLLSCAPSVVGCSAENPGECLDESGCAGNGPPHDDPKKVVPLCADTGIAHVGLGGAELTAGRFEAVAGGDRGRSKPYSALASEYARVLGKDNNPSLLADGATATTFGLPQARWSLEPQASAVSLYTAYRVAFDGCLQLTGAVANASGSEQGDAKYATVPDAESAKTECQAWARKFWSRAAGPDEVQACVEVAVTSSLQETYNAKTTNTPPRRRWAYACASVLSATGFLAY</sequence>